<keyword evidence="3" id="KW-1185">Reference proteome</keyword>
<sequence length="66" mass="7391">MLWPPSQTRGISPFTHIDCDFQPVPSYIGSRGRIFQMVEISGASPGTTKDHLQNSDLRMESQITRA</sequence>
<gene>
    <name evidence="2" type="ORF">CY34DRAFT_809262</name>
</gene>
<feature type="compositionally biased region" description="Basic and acidic residues" evidence="1">
    <location>
        <begin position="48"/>
        <end position="59"/>
    </location>
</feature>
<dbReference type="EMBL" id="KN835389">
    <property type="protein sequence ID" value="KIK38500.1"/>
    <property type="molecule type" value="Genomic_DNA"/>
</dbReference>
<organism evidence="2 3">
    <name type="scientific">Suillus luteus UH-Slu-Lm8-n1</name>
    <dbReference type="NCBI Taxonomy" id="930992"/>
    <lineage>
        <taxon>Eukaryota</taxon>
        <taxon>Fungi</taxon>
        <taxon>Dikarya</taxon>
        <taxon>Basidiomycota</taxon>
        <taxon>Agaricomycotina</taxon>
        <taxon>Agaricomycetes</taxon>
        <taxon>Agaricomycetidae</taxon>
        <taxon>Boletales</taxon>
        <taxon>Suillineae</taxon>
        <taxon>Suillaceae</taxon>
        <taxon>Suillus</taxon>
    </lineage>
</organism>
<dbReference type="InParanoid" id="A0A0C9ZLW0"/>
<reference evidence="3" key="2">
    <citation type="submission" date="2015-01" db="EMBL/GenBank/DDBJ databases">
        <title>Evolutionary Origins and Diversification of the Mycorrhizal Mutualists.</title>
        <authorList>
            <consortium name="DOE Joint Genome Institute"/>
            <consortium name="Mycorrhizal Genomics Consortium"/>
            <person name="Kohler A."/>
            <person name="Kuo A."/>
            <person name="Nagy L.G."/>
            <person name="Floudas D."/>
            <person name="Copeland A."/>
            <person name="Barry K.W."/>
            <person name="Cichocki N."/>
            <person name="Veneault-Fourrey C."/>
            <person name="LaButti K."/>
            <person name="Lindquist E.A."/>
            <person name="Lipzen A."/>
            <person name="Lundell T."/>
            <person name="Morin E."/>
            <person name="Murat C."/>
            <person name="Riley R."/>
            <person name="Ohm R."/>
            <person name="Sun H."/>
            <person name="Tunlid A."/>
            <person name="Henrissat B."/>
            <person name="Grigoriev I.V."/>
            <person name="Hibbett D.S."/>
            <person name="Martin F."/>
        </authorList>
    </citation>
    <scope>NUCLEOTIDE SEQUENCE [LARGE SCALE GENOMIC DNA]</scope>
    <source>
        <strain evidence="3">UH-Slu-Lm8-n1</strain>
    </source>
</reference>
<reference evidence="2 3" key="1">
    <citation type="submission" date="2014-04" db="EMBL/GenBank/DDBJ databases">
        <authorList>
            <consortium name="DOE Joint Genome Institute"/>
            <person name="Kuo A."/>
            <person name="Ruytinx J."/>
            <person name="Rineau F."/>
            <person name="Colpaert J."/>
            <person name="Kohler A."/>
            <person name="Nagy L.G."/>
            <person name="Floudas D."/>
            <person name="Copeland A."/>
            <person name="Barry K.W."/>
            <person name="Cichocki N."/>
            <person name="Veneault-Fourrey C."/>
            <person name="LaButti K."/>
            <person name="Lindquist E.A."/>
            <person name="Lipzen A."/>
            <person name="Lundell T."/>
            <person name="Morin E."/>
            <person name="Murat C."/>
            <person name="Sun H."/>
            <person name="Tunlid A."/>
            <person name="Henrissat B."/>
            <person name="Grigoriev I.V."/>
            <person name="Hibbett D.S."/>
            <person name="Martin F."/>
            <person name="Nordberg H.P."/>
            <person name="Cantor M.N."/>
            <person name="Hua S.X."/>
        </authorList>
    </citation>
    <scope>NUCLEOTIDE SEQUENCE [LARGE SCALE GENOMIC DNA]</scope>
    <source>
        <strain evidence="2 3">UH-Slu-Lm8-n1</strain>
    </source>
</reference>
<dbReference type="AlphaFoldDB" id="A0A0C9ZLW0"/>
<dbReference type="Proteomes" id="UP000054485">
    <property type="component" value="Unassembled WGS sequence"/>
</dbReference>
<proteinExistence type="predicted"/>
<accession>A0A0C9ZLW0</accession>
<dbReference type="HOGENOM" id="CLU_2832882_0_0_1"/>
<protein>
    <submittedName>
        <fullName evidence="2">Uncharacterized protein</fullName>
    </submittedName>
</protein>
<evidence type="ECO:0000313" key="2">
    <source>
        <dbReference type="EMBL" id="KIK38500.1"/>
    </source>
</evidence>
<feature type="region of interest" description="Disordered" evidence="1">
    <location>
        <begin position="42"/>
        <end position="66"/>
    </location>
</feature>
<evidence type="ECO:0000256" key="1">
    <source>
        <dbReference type="SAM" id="MobiDB-lite"/>
    </source>
</evidence>
<name>A0A0C9ZLW0_9AGAM</name>
<evidence type="ECO:0000313" key="3">
    <source>
        <dbReference type="Proteomes" id="UP000054485"/>
    </source>
</evidence>